<dbReference type="AlphaFoldDB" id="X0XNF3"/>
<dbReference type="EMBL" id="BARS01050047">
    <property type="protein sequence ID" value="GAG44699.1"/>
    <property type="molecule type" value="Genomic_DNA"/>
</dbReference>
<feature type="domain" description="PilZ" evidence="1">
    <location>
        <begin position="4"/>
        <end position="104"/>
    </location>
</feature>
<protein>
    <recommendedName>
        <fullName evidence="1">PilZ domain-containing protein</fullName>
    </recommendedName>
</protein>
<feature type="non-terminal residue" evidence="2">
    <location>
        <position position="118"/>
    </location>
</feature>
<evidence type="ECO:0000313" key="2">
    <source>
        <dbReference type="EMBL" id="GAG44699.1"/>
    </source>
</evidence>
<dbReference type="InterPro" id="IPR009875">
    <property type="entry name" value="PilZ_domain"/>
</dbReference>
<accession>X0XNF3</accession>
<organism evidence="2">
    <name type="scientific">marine sediment metagenome</name>
    <dbReference type="NCBI Taxonomy" id="412755"/>
    <lineage>
        <taxon>unclassified sequences</taxon>
        <taxon>metagenomes</taxon>
        <taxon>ecological metagenomes</taxon>
    </lineage>
</organism>
<name>X0XNF3_9ZZZZ</name>
<evidence type="ECO:0000259" key="1">
    <source>
        <dbReference type="Pfam" id="PF07238"/>
    </source>
</evidence>
<dbReference type="GO" id="GO:0035438">
    <property type="term" value="F:cyclic-di-GMP binding"/>
    <property type="evidence" value="ECO:0007669"/>
    <property type="project" value="InterPro"/>
</dbReference>
<reference evidence="2" key="1">
    <citation type="journal article" date="2014" name="Front. Microbiol.">
        <title>High frequency of phylogenetically diverse reductive dehalogenase-homologous genes in deep subseafloor sedimentary metagenomes.</title>
        <authorList>
            <person name="Kawai M."/>
            <person name="Futagami T."/>
            <person name="Toyoda A."/>
            <person name="Takaki Y."/>
            <person name="Nishi S."/>
            <person name="Hori S."/>
            <person name="Arai W."/>
            <person name="Tsubouchi T."/>
            <person name="Morono Y."/>
            <person name="Uchiyama I."/>
            <person name="Ito T."/>
            <person name="Fujiyama A."/>
            <person name="Inagaki F."/>
            <person name="Takami H."/>
        </authorList>
    </citation>
    <scope>NUCLEOTIDE SEQUENCE</scope>
    <source>
        <strain evidence="2">Expedition CK06-06</strain>
    </source>
</reference>
<dbReference type="SUPFAM" id="SSF141371">
    <property type="entry name" value="PilZ domain-like"/>
    <property type="match status" value="1"/>
</dbReference>
<comment type="caution">
    <text evidence="2">The sequence shown here is derived from an EMBL/GenBank/DDBJ whole genome shotgun (WGS) entry which is preliminary data.</text>
</comment>
<dbReference type="Gene3D" id="2.40.10.220">
    <property type="entry name" value="predicted glycosyltransferase like domains"/>
    <property type="match status" value="1"/>
</dbReference>
<sequence length="118" mass="13520">MAEKRKDQRIREEKKVVIEFYPGGKDSRPKNVTYALARDVSEGGVRLLTDRFFPVGTLLKITLSHSQSKQIVNVAAQVKWVKNFHTSDLFEMGIEYMHEIPESVLSMMKNHQGKEAKA</sequence>
<dbReference type="Pfam" id="PF07238">
    <property type="entry name" value="PilZ"/>
    <property type="match status" value="1"/>
</dbReference>
<gene>
    <name evidence="2" type="ORF">S01H1_74781</name>
</gene>
<proteinExistence type="predicted"/>